<reference evidence="2" key="1">
    <citation type="journal article" date="2023" name="G3 (Bethesda)">
        <title>Genome assembly and association tests identify interacting loci associated with vigor, precocity, and sex in interspecific pistachio rootstocks.</title>
        <authorList>
            <person name="Palmer W."/>
            <person name="Jacygrad E."/>
            <person name="Sagayaradj S."/>
            <person name="Cavanaugh K."/>
            <person name="Han R."/>
            <person name="Bertier L."/>
            <person name="Beede B."/>
            <person name="Kafkas S."/>
            <person name="Golino D."/>
            <person name="Preece J."/>
            <person name="Michelmore R."/>
        </authorList>
    </citation>
    <scope>NUCLEOTIDE SEQUENCE [LARGE SCALE GENOMIC DNA]</scope>
</reference>
<comment type="caution">
    <text evidence="1">The sequence shown here is derived from an EMBL/GenBank/DDBJ whole genome shotgun (WGS) entry which is preliminary data.</text>
</comment>
<name>A0ACC0ZYK4_9ROSI</name>
<evidence type="ECO:0000313" key="1">
    <source>
        <dbReference type="EMBL" id="KAJ0079193.1"/>
    </source>
</evidence>
<protein>
    <submittedName>
        <fullName evidence="1">Uncharacterized protein</fullName>
    </submittedName>
</protein>
<proteinExistence type="predicted"/>
<organism evidence="1 2">
    <name type="scientific">Pistacia atlantica</name>
    <dbReference type="NCBI Taxonomy" id="434234"/>
    <lineage>
        <taxon>Eukaryota</taxon>
        <taxon>Viridiplantae</taxon>
        <taxon>Streptophyta</taxon>
        <taxon>Embryophyta</taxon>
        <taxon>Tracheophyta</taxon>
        <taxon>Spermatophyta</taxon>
        <taxon>Magnoliopsida</taxon>
        <taxon>eudicotyledons</taxon>
        <taxon>Gunneridae</taxon>
        <taxon>Pentapetalae</taxon>
        <taxon>rosids</taxon>
        <taxon>malvids</taxon>
        <taxon>Sapindales</taxon>
        <taxon>Anacardiaceae</taxon>
        <taxon>Pistacia</taxon>
    </lineage>
</organism>
<dbReference type="Proteomes" id="UP001164250">
    <property type="component" value="Chromosome 13"/>
</dbReference>
<evidence type="ECO:0000313" key="2">
    <source>
        <dbReference type="Proteomes" id="UP001164250"/>
    </source>
</evidence>
<keyword evidence="2" id="KW-1185">Reference proteome</keyword>
<accession>A0ACC0ZYK4</accession>
<gene>
    <name evidence="1" type="ORF">Patl1_24209</name>
</gene>
<sequence length="293" mass="32403">MKLPTNTTIGTQILESRGLNLDEYYFLVALGALFDFTLLFNIGFILALSFLKFPGSSRAMISQEKFVKFQGSQDSNDSKLVEEKSKNSPMKDGFNFLLSFQIFLTGGMVLPLEPLSVAFQDMKYYVDIHGEKKFQLLSNFTYALRPGILSALMGVSRDGKSTLLDVLAGRKSTGYIEGEIKIGGYPKVQEPFARVSVGVPGIRGLSTEQRKRLTIAAELVANPSIILMDEPTSGLDARAAAVVMRAVKNLVETGRTIVCTIHQLSIDIFEAFDEINSKIFLLSFPNVTRFVLM</sequence>
<dbReference type="EMBL" id="CM047909">
    <property type="protein sequence ID" value="KAJ0079193.1"/>
    <property type="molecule type" value="Genomic_DNA"/>
</dbReference>